<evidence type="ECO:0000259" key="13">
    <source>
        <dbReference type="SMART" id="SM01003"/>
    </source>
</evidence>
<organism evidence="14 15">
    <name type="scientific">Longibacter salinarum</name>
    <dbReference type="NCBI Taxonomy" id="1850348"/>
    <lineage>
        <taxon>Bacteria</taxon>
        <taxon>Pseudomonadati</taxon>
        <taxon>Rhodothermota</taxon>
        <taxon>Rhodothermia</taxon>
        <taxon>Rhodothermales</taxon>
        <taxon>Salisaetaceae</taxon>
        <taxon>Longibacter</taxon>
    </lineage>
</organism>
<comment type="catalytic activity">
    <reaction evidence="8">
        <text>NAD(+) + NADPH + H(+)(in) = NADH + NADP(+) + H(+)(out)</text>
        <dbReference type="Rhea" id="RHEA:47992"/>
        <dbReference type="ChEBI" id="CHEBI:15378"/>
        <dbReference type="ChEBI" id="CHEBI:57540"/>
        <dbReference type="ChEBI" id="CHEBI:57783"/>
        <dbReference type="ChEBI" id="CHEBI:57945"/>
        <dbReference type="ChEBI" id="CHEBI:58349"/>
        <dbReference type="EC" id="7.1.1.1"/>
    </reaction>
</comment>
<dbReference type="GO" id="GO:0016491">
    <property type="term" value="F:oxidoreductase activity"/>
    <property type="evidence" value="ECO:0007669"/>
    <property type="project" value="InterPro"/>
</dbReference>
<dbReference type="EMBL" id="PDEQ01000004">
    <property type="protein sequence ID" value="PEN13475.1"/>
    <property type="molecule type" value="Genomic_DNA"/>
</dbReference>
<dbReference type="Pfam" id="PF01262">
    <property type="entry name" value="AlaDh_PNT_C"/>
    <property type="match status" value="1"/>
</dbReference>
<dbReference type="GO" id="GO:0006740">
    <property type="term" value="P:NADPH regeneration"/>
    <property type="evidence" value="ECO:0007669"/>
    <property type="project" value="TreeGrafter"/>
</dbReference>
<dbReference type="PANTHER" id="PTHR10160">
    <property type="entry name" value="NAD(P) TRANSHYDROGENASE"/>
    <property type="match status" value="1"/>
</dbReference>
<dbReference type="GO" id="GO:0008750">
    <property type="term" value="F:proton-translocating NAD(P)+ transhydrogenase activity"/>
    <property type="evidence" value="ECO:0007669"/>
    <property type="project" value="UniProtKB-EC"/>
</dbReference>
<dbReference type="NCBIfam" id="NF006942">
    <property type="entry name" value="PRK09424.1"/>
    <property type="match status" value="1"/>
</dbReference>
<dbReference type="EC" id="7.1.1.1" evidence="3"/>
<evidence type="ECO:0000256" key="9">
    <source>
        <dbReference type="ARBA" id="ARBA00071353"/>
    </source>
</evidence>
<evidence type="ECO:0000259" key="12">
    <source>
        <dbReference type="SMART" id="SM01002"/>
    </source>
</evidence>
<evidence type="ECO:0000256" key="6">
    <source>
        <dbReference type="ARBA" id="ARBA00022967"/>
    </source>
</evidence>
<keyword evidence="4" id="KW-0547">Nucleotide-binding</keyword>
<dbReference type="SUPFAM" id="SSF52283">
    <property type="entry name" value="Formate/glycerate dehydrogenase catalytic domain-like"/>
    <property type="match status" value="1"/>
</dbReference>
<comment type="caution">
    <text evidence="14">The sequence shown here is derived from an EMBL/GenBank/DDBJ whole genome shotgun (WGS) entry which is preliminary data.</text>
</comment>
<sequence>MALTIGIPRETESGETRVALIPKIADRMLKSVDGLEILVESGAGERAFHSDRSFEDAGCQIVDRDTVFGADLIAKVAPPSDDEIAAMHEGQVIAGFLSPLDRPSLARALADRGVTSLSMELVPRISRAQKMDALSAMSSLGGYRATILAADRLPKFFPLLTTAAGTIRPAQVLVLGAGVAGLQAIATAKRLGAKVFGYDIRDATREEIESLGAKFVELELDMGDQEDEGGYAKELQKEKQERQPELLQPHIADADVVISTALIPGRPAPLLIREEAVEAMKPGSVIIDLAAPNGGNCAYTEAGETVVEHDVSVIGPTNLPADMPVHASQLYAKTITSLIEEFVEDGAFTPDFDDEIFDGACLTHDGEVHNERVRGMLSQEA</sequence>
<dbReference type="SMART" id="SM01002">
    <property type="entry name" value="AlaDh_PNT_C"/>
    <property type="match status" value="1"/>
</dbReference>
<evidence type="ECO:0000313" key="14">
    <source>
        <dbReference type="EMBL" id="PEN13475.1"/>
    </source>
</evidence>
<dbReference type="FunFam" id="3.40.50.720:FF:000188">
    <property type="entry name" value="NAD(P) transhydrogenase alpha subunit 1"/>
    <property type="match status" value="1"/>
</dbReference>
<dbReference type="PANTHER" id="PTHR10160:SF19">
    <property type="entry name" value="PROTON-TRANSLOCATING NAD(P)(+) TRANSHYDROGENASE"/>
    <property type="match status" value="1"/>
</dbReference>
<feature type="domain" description="Alanine dehydrogenase/pyridine nucleotide transhydrogenase NAD(H)-binding" evidence="12">
    <location>
        <begin position="150"/>
        <end position="315"/>
    </location>
</feature>
<feature type="domain" description="Alanine dehydrogenase/pyridine nucleotide transhydrogenase N-terminal" evidence="13">
    <location>
        <begin position="6"/>
        <end position="141"/>
    </location>
</feature>
<keyword evidence="6" id="KW-1278">Translocase</keyword>
<evidence type="ECO:0000256" key="7">
    <source>
        <dbReference type="ARBA" id="ARBA00023027"/>
    </source>
</evidence>
<dbReference type="Pfam" id="PF05222">
    <property type="entry name" value="AlaDh_PNT_N"/>
    <property type="match status" value="1"/>
</dbReference>
<keyword evidence="15" id="KW-1185">Reference proteome</keyword>
<evidence type="ECO:0000256" key="8">
    <source>
        <dbReference type="ARBA" id="ARBA00048202"/>
    </source>
</evidence>
<dbReference type="SUPFAM" id="SSF51735">
    <property type="entry name" value="NAD(P)-binding Rossmann-fold domains"/>
    <property type="match status" value="1"/>
</dbReference>
<dbReference type="InterPro" id="IPR007698">
    <property type="entry name" value="AlaDH/PNT_NAD(H)-bd"/>
</dbReference>
<name>A0A2A8CXP7_9BACT</name>
<evidence type="ECO:0000256" key="2">
    <source>
        <dbReference type="ARBA" id="ARBA00005689"/>
    </source>
</evidence>
<dbReference type="OrthoDB" id="9804592at2"/>
<evidence type="ECO:0000313" key="15">
    <source>
        <dbReference type="Proteomes" id="UP000220102"/>
    </source>
</evidence>
<keyword evidence="5" id="KW-0521">NADP</keyword>
<dbReference type="InterPro" id="IPR007886">
    <property type="entry name" value="AlaDH/PNT_N"/>
</dbReference>
<dbReference type="Proteomes" id="UP000220102">
    <property type="component" value="Unassembled WGS sequence"/>
</dbReference>
<accession>A0A2A8CXP7</accession>
<evidence type="ECO:0000256" key="4">
    <source>
        <dbReference type="ARBA" id="ARBA00022741"/>
    </source>
</evidence>
<dbReference type="RefSeq" id="WP_098075396.1">
    <property type="nucleotide sequence ID" value="NZ_PDEQ01000004.1"/>
</dbReference>
<dbReference type="SMART" id="SM01003">
    <property type="entry name" value="AlaDh_PNT_N"/>
    <property type="match status" value="1"/>
</dbReference>
<evidence type="ECO:0000256" key="11">
    <source>
        <dbReference type="ARBA" id="ARBA00084087"/>
    </source>
</evidence>
<dbReference type="GO" id="GO:0050661">
    <property type="term" value="F:NADP binding"/>
    <property type="evidence" value="ECO:0007669"/>
    <property type="project" value="TreeGrafter"/>
</dbReference>
<reference evidence="14 15" key="1">
    <citation type="submission" date="2017-10" db="EMBL/GenBank/DDBJ databases">
        <title>Draft genome of Longibacter Salinarum.</title>
        <authorList>
            <person name="Goh K.M."/>
            <person name="Shamsir M.S."/>
            <person name="Lim S.W."/>
        </authorList>
    </citation>
    <scope>NUCLEOTIDE SEQUENCE [LARGE SCALE GENOMIC DNA]</scope>
    <source>
        <strain evidence="14 15">KCTC 52045</strain>
    </source>
</reference>
<evidence type="ECO:0000256" key="5">
    <source>
        <dbReference type="ARBA" id="ARBA00022857"/>
    </source>
</evidence>
<dbReference type="Gene3D" id="3.40.50.720">
    <property type="entry name" value="NAD(P)-binding Rossmann-like Domain"/>
    <property type="match status" value="2"/>
</dbReference>
<dbReference type="InterPro" id="IPR036291">
    <property type="entry name" value="NAD(P)-bd_dom_sf"/>
</dbReference>
<dbReference type="InterPro" id="IPR008143">
    <property type="entry name" value="Ala_DH/PNT_CS2"/>
</dbReference>
<comment type="similarity">
    <text evidence="2">Belongs to the AlaDH/PNT family.</text>
</comment>
<dbReference type="AlphaFoldDB" id="A0A2A8CXP7"/>
<dbReference type="GO" id="GO:0005886">
    <property type="term" value="C:plasma membrane"/>
    <property type="evidence" value="ECO:0007669"/>
    <property type="project" value="TreeGrafter"/>
</dbReference>
<proteinExistence type="inferred from homology"/>
<dbReference type="PROSITE" id="PS00837">
    <property type="entry name" value="ALADH_PNT_2"/>
    <property type="match status" value="1"/>
</dbReference>
<gene>
    <name evidence="14" type="ORF">CRI94_09150</name>
</gene>
<protein>
    <recommendedName>
        <fullName evidence="9">NAD(P) transhydrogenase subunit alpha part 1</fullName>
        <ecNumber evidence="3">7.1.1.1</ecNumber>
    </recommendedName>
    <alternativeName>
        <fullName evidence="11">Nicotinamide nucleotide transhydrogenase subunit alpha 1</fullName>
    </alternativeName>
    <alternativeName>
        <fullName evidence="10">Pyridine nucleotide transhydrogenase subunit alpha 1</fullName>
    </alternativeName>
</protein>
<keyword evidence="7" id="KW-0520">NAD</keyword>
<comment type="function">
    <text evidence="1">The transhydrogenation between NADH and NADP is coupled to respiration and ATP hydrolysis and functions as a proton pump across the membrane.</text>
</comment>
<evidence type="ECO:0000256" key="10">
    <source>
        <dbReference type="ARBA" id="ARBA00076996"/>
    </source>
</evidence>
<evidence type="ECO:0000256" key="3">
    <source>
        <dbReference type="ARBA" id="ARBA00012943"/>
    </source>
</evidence>
<evidence type="ECO:0000256" key="1">
    <source>
        <dbReference type="ARBA" id="ARBA00003943"/>
    </source>
</evidence>
<dbReference type="CDD" id="cd05304">
    <property type="entry name" value="Rubrum_tdh"/>
    <property type="match status" value="1"/>
</dbReference>